<feature type="region of interest" description="Disordered" evidence="1">
    <location>
        <begin position="73"/>
        <end position="177"/>
    </location>
</feature>
<evidence type="ECO:0000259" key="2">
    <source>
        <dbReference type="PROSITE" id="PS50048"/>
    </source>
</evidence>
<dbReference type="PANTHER" id="PTHR47785">
    <property type="entry name" value="ZN(II)2CYS6 TRANSCRIPTION FACTOR (EUROFUNG)-RELATED-RELATED"/>
    <property type="match status" value="1"/>
</dbReference>
<feature type="region of interest" description="Disordered" evidence="1">
    <location>
        <begin position="1"/>
        <end position="50"/>
    </location>
</feature>
<name>A0A067T2D5_GALM3</name>
<feature type="compositionally biased region" description="Pro residues" evidence="1">
    <location>
        <begin position="130"/>
        <end position="149"/>
    </location>
</feature>
<feature type="compositionally biased region" description="Polar residues" evidence="1">
    <location>
        <begin position="110"/>
        <end position="122"/>
    </location>
</feature>
<dbReference type="AlphaFoldDB" id="A0A067T2D5"/>
<feature type="region of interest" description="Disordered" evidence="1">
    <location>
        <begin position="337"/>
        <end position="377"/>
    </location>
</feature>
<keyword evidence="4" id="KW-1185">Reference proteome</keyword>
<feature type="compositionally biased region" description="Basic and acidic residues" evidence="1">
    <location>
        <begin position="534"/>
        <end position="552"/>
    </location>
</feature>
<dbReference type="InterPro" id="IPR036864">
    <property type="entry name" value="Zn2-C6_fun-type_DNA-bd_sf"/>
</dbReference>
<evidence type="ECO:0000256" key="1">
    <source>
        <dbReference type="SAM" id="MobiDB-lite"/>
    </source>
</evidence>
<organism evidence="3 4">
    <name type="scientific">Galerina marginata (strain CBS 339.88)</name>
    <dbReference type="NCBI Taxonomy" id="685588"/>
    <lineage>
        <taxon>Eukaryota</taxon>
        <taxon>Fungi</taxon>
        <taxon>Dikarya</taxon>
        <taxon>Basidiomycota</taxon>
        <taxon>Agaricomycotina</taxon>
        <taxon>Agaricomycetes</taxon>
        <taxon>Agaricomycetidae</taxon>
        <taxon>Agaricales</taxon>
        <taxon>Agaricineae</taxon>
        <taxon>Strophariaceae</taxon>
        <taxon>Galerina</taxon>
    </lineage>
</organism>
<evidence type="ECO:0000313" key="4">
    <source>
        <dbReference type="Proteomes" id="UP000027222"/>
    </source>
</evidence>
<gene>
    <name evidence="3" type="ORF">GALMADRAFT_158320</name>
</gene>
<dbReference type="STRING" id="685588.A0A067T2D5"/>
<sequence>MSSYNDNNQPPPYRDDDDQMHYTQFADFESRDMHQFPASSSQIHPHPHPHPLFTRQENMNTTVNRSLDPHVLNSHHSVYHSPSPFATVPHQPQRPPSHESPHGWPPYHHNVSQPFPQSNHNLGSLAYSPPAFPSPSPFPPPRLSPPPLHQPFHFKGQNLGPGPSHGSHSPSAASSHRLTLAGSLDPATGIFYRTPEHPRLRTAQACEKCRTRKAKCSGEHPSCKRCITRGLVCEYAKEGRVRGPNKPKPNKNAAGGSNGSYNASHVATSSPTNSNNPTGPRRPSETRTRTSSTHSSNASGGSSEHPSQPPLNSSAVRSALIRTGHFEGPLISGSPGFASLSTSGRANVPGHRSSRRNSLSLGENRSSRPRPPDLQLETASNLYRLSGGDVGMAGGRDVSPVMGYMLPAFQQHPNLHQLHQNFQHQVHRAGYTGIQVDHLHPHHFTNEQNDPHAHLQQPNVPHRERETLDDPSQNHYPFGSVPHNGNATMQGQGLVNLNVSEMEVGLNVSDEEFMYPSPETLLREHHQLQPPFNHEQRPFGRRDHGGQDENSRENLMSSYASTTEPTPSSSCLSSPHTSMSESAGTRVDSPLVGTTSIASGSGPMVRHQADYSQHQHQHQHQQHHLHENGRLEFALDPQLYPPSAPGGSSGNVHDTRFGESETAVHSQTGQHYSPSGSHVLVGDSTS</sequence>
<accession>A0A067T2D5</accession>
<dbReference type="InterPro" id="IPR001138">
    <property type="entry name" value="Zn2Cys6_DnaBD"/>
</dbReference>
<dbReference type="CDD" id="cd00067">
    <property type="entry name" value="GAL4"/>
    <property type="match status" value="1"/>
</dbReference>
<feature type="compositionally biased region" description="Polar residues" evidence="1">
    <location>
        <begin position="663"/>
        <end position="676"/>
    </location>
</feature>
<dbReference type="GO" id="GO:0008270">
    <property type="term" value="F:zinc ion binding"/>
    <property type="evidence" value="ECO:0007669"/>
    <property type="project" value="InterPro"/>
</dbReference>
<dbReference type="Gene3D" id="4.10.240.10">
    <property type="entry name" value="Zn(2)-C6 fungal-type DNA-binding domain"/>
    <property type="match status" value="1"/>
</dbReference>
<feature type="compositionally biased region" description="Polar residues" evidence="1">
    <location>
        <begin position="259"/>
        <end position="276"/>
    </location>
</feature>
<feature type="region of interest" description="Disordered" evidence="1">
    <location>
        <begin position="531"/>
        <end position="686"/>
    </location>
</feature>
<dbReference type="InterPro" id="IPR053181">
    <property type="entry name" value="EcdB-like_regulator"/>
</dbReference>
<dbReference type="SUPFAM" id="SSF57701">
    <property type="entry name" value="Zn2/Cys6 DNA-binding domain"/>
    <property type="match status" value="1"/>
</dbReference>
<proteinExistence type="predicted"/>
<evidence type="ECO:0000313" key="3">
    <source>
        <dbReference type="EMBL" id="KDR73193.1"/>
    </source>
</evidence>
<protein>
    <recommendedName>
        <fullName evidence="2">Zn(2)-C6 fungal-type domain-containing protein</fullName>
    </recommendedName>
</protein>
<reference evidence="4" key="1">
    <citation type="journal article" date="2014" name="Proc. Natl. Acad. Sci. U.S.A.">
        <title>Extensive sampling of basidiomycete genomes demonstrates inadequacy of the white-rot/brown-rot paradigm for wood decay fungi.</title>
        <authorList>
            <person name="Riley R."/>
            <person name="Salamov A.A."/>
            <person name="Brown D.W."/>
            <person name="Nagy L.G."/>
            <person name="Floudas D."/>
            <person name="Held B.W."/>
            <person name="Levasseur A."/>
            <person name="Lombard V."/>
            <person name="Morin E."/>
            <person name="Otillar R."/>
            <person name="Lindquist E.A."/>
            <person name="Sun H."/>
            <person name="LaButti K.M."/>
            <person name="Schmutz J."/>
            <person name="Jabbour D."/>
            <person name="Luo H."/>
            <person name="Baker S.E."/>
            <person name="Pisabarro A.G."/>
            <person name="Walton J.D."/>
            <person name="Blanchette R.A."/>
            <person name="Henrissat B."/>
            <person name="Martin F."/>
            <person name="Cullen D."/>
            <person name="Hibbett D.S."/>
            <person name="Grigoriev I.V."/>
        </authorList>
    </citation>
    <scope>NUCLEOTIDE SEQUENCE [LARGE SCALE GENOMIC DNA]</scope>
    <source>
        <strain evidence="4">CBS 339.88</strain>
    </source>
</reference>
<dbReference type="Proteomes" id="UP000027222">
    <property type="component" value="Unassembled WGS sequence"/>
</dbReference>
<dbReference type="OrthoDB" id="2399539at2759"/>
<feature type="domain" description="Zn(2)-C6 fungal-type" evidence="2">
    <location>
        <begin position="205"/>
        <end position="235"/>
    </location>
</feature>
<dbReference type="HOGENOM" id="CLU_401165_0_0_1"/>
<dbReference type="GO" id="GO:0000981">
    <property type="term" value="F:DNA-binding transcription factor activity, RNA polymerase II-specific"/>
    <property type="evidence" value="ECO:0007669"/>
    <property type="project" value="InterPro"/>
</dbReference>
<dbReference type="PROSITE" id="PS00463">
    <property type="entry name" value="ZN2_CY6_FUNGAL_1"/>
    <property type="match status" value="1"/>
</dbReference>
<dbReference type="Pfam" id="PF00172">
    <property type="entry name" value="Zn_clus"/>
    <property type="match status" value="1"/>
</dbReference>
<feature type="region of interest" description="Disordered" evidence="1">
    <location>
        <begin position="442"/>
        <end position="469"/>
    </location>
</feature>
<feature type="compositionally biased region" description="Low complexity" evidence="1">
    <location>
        <begin position="289"/>
        <end position="306"/>
    </location>
</feature>
<feature type="compositionally biased region" description="Low complexity" evidence="1">
    <location>
        <begin position="160"/>
        <end position="176"/>
    </location>
</feature>
<feature type="compositionally biased region" description="Low complexity" evidence="1">
    <location>
        <begin position="557"/>
        <end position="580"/>
    </location>
</feature>
<dbReference type="SMART" id="SM00066">
    <property type="entry name" value="GAL4"/>
    <property type="match status" value="1"/>
</dbReference>
<feature type="region of interest" description="Disordered" evidence="1">
    <location>
        <begin position="240"/>
        <end position="312"/>
    </location>
</feature>
<dbReference type="PRINTS" id="PR00755">
    <property type="entry name" value="AFLATOXINBRP"/>
</dbReference>
<dbReference type="PROSITE" id="PS50048">
    <property type="entry name" value="ZN2_CY6_FUNGAL_2"/>
    <property type="match status" value="1"/>
</dbReference>
<dbReference type="EMBL" id="KL142386">
    <property type="protein sequence ID" value="KDR73193.1"/>
    <property type="molecule type" value="Genomic_DNA"/>
</dbReference>